<accession>A0A2I0WY66</accession>
<protein>
    <recommendedName>
        <fullName evidence="4">Nuclease associated modular domain-containing protein</fullName>
    </recommendedName>
</protein>
<reference evidence="2 3" key="2">
    <citation type="journal article" date="2017" name="Nature">
        <title>The Apostasia genome and the evolution of orchids.</title>
        <authorList>
            <person name="Zhang G.Q."/>
            <person name="Liu K.W."/>
            <person name="Li Z."/>
            <person name="Lohaus R."/>
            <person name="Hsiao Y.Y."/>
            <person name="Niu S.C."/>
            <person name="Wang J.Y."/>
            <person name="Lin Y.C."/>
            <person name="Xu Q."/>
            <person name="Chen L.J."/>
            <person name="Yoshida K."/>
            <person name="Fujiwara S."/>
            <person name="Wang Z.W."/>
            <person name="Zhang Y.Q."/>
            <person name="Mitsuda N."/>
            <person name="Wang M."/>
            <person name="Liu G.H."/>
            <person name="Pecoraro L."/>
            <person name="Huang H.X."/>
            <person name="Xiao X.J."/>
            <person name="Lin M."/>
            <person name="Wu X.Y."/>
            <person name="Wu W.L."/>
            <person name="Chen Y.Y."/>
            <person name="Chang S.B."/>
            <person name="Sakamoto S."/>
            <person name="Ohme-Takagi M."/>
            <person name="Yagi M."/>
            <person name="Zeng S.J."/>
            <person name="Shen C.Y."/>
            <person name="Yeh C.M."/>
            <person name="Luo Y.B."/>
            <person name="Tsai W.C."/>
            <person name="Van de Peer Y."/>
            <person name="Liu Z.J."/>
        </authorList>
    </citation>
    <scope>NUCLEOTIDE SEQUENCE [LARGE SCALE GENOMIC DNA]</scope>
    <source>
        <tissue evidence="2">The whole plant</tissue>
    </source>
</reference>
<keyword evidence="3" id="KW-1185">Reference proteome</keyword>
<dbReference type="Proteomes" id="UP000233837">
    <property type="component" value="Unassembled WGS sequence"/>
</dbReference>
<feature type="region of interest" description="Disordered" evidence="1">
    <location>
        <begin position="130"/>
        <end position="160"/>
    </location>
</feature>
<dbReference type="PANTHER" id="PTHR34199:SF2">
    <property type="entry name" value="NUMOD3 MOTIF FAMILY PROTEIN, EXPRESSED"/>
    <property type="match status" value="1"/>
</dbReference>
<gene>
    <name evidence="2" type="ORF">MA16_Dca011724</name>
</gene>
<dbReference type="PANTHER" id="PTHR34199">
    <property type="entry name" value="NUMOD3 MOTIF FAMILY PROTEIN, EXPRESSED"/>
    <property type="match status" value="1"/>
</dbReference>
<reference evidence="2 3" key="1">
    <citation type="journal article" date="2016" name="Sci. Rep.">
        <title>The Dendrobium catenatum Lindl. genome sequence provides insights into polysaccharide synthase, floral development and adaptive evolution.</title>
        <authorList>
            <person name="Zhang G.Q."/>
            <person name="Xu Q."/>
            <person name="Bian C."/>
            <person name="Tsai W.C."/>
            <person name="Yeh C.M."/>
            <person name="Liu K.W."/>
            <person name="Yoshida K."/>
            <person name="Zhang L.S."/>
            <person name="Chang S.B."/>
            <person name="Chen F."/>
            <person name="Shi Y."/>
            <person name="Su Y.Y."/>
            <person name="Zhang Y.Q."/>
            <person name="Chen L.J."/>
            <person name="Yin Y."/>
            <person name="Lin M."/>
            <person name="Huang H."/>
            <person name="Deng H."/>
            <person name="Wang Z.W."/>
            <person name="Zhu S.L."/>
            <person name="Zhao X."/>
            <person name="Deng C."/>
            <person name="Niu S.C."/>
            <person name="Huang J."/>
            <person name="Wang M."/>
            <person name="Liu G.H."/>
            <person name="Yang H.J."/>
            <person name="Xiao X.J."/>
            <person name="Hsiao Y.Y."/>
            <person name="Wu W.L."/>
            <person name="Chen Y.Y."/>
            <person name="Mitsuda N."/>
            <person name="Ohme-Takagi M."/>
            <person name="Luo Y.B."/>
            <person name="Van de Peer Y."/>
            <person name="Liu Z.J."/>
        </authorList>
    </citation>
    <scope>NUCLEOTIDE SEQUENCE [LARGE SCALE GENOMIC DNA]</scope>
    <source>
        <tissue evidence="2">The whole plant</tissue>
    </source>
</reference>
<sequence>MNLGHAQSDETKKKIAVGVRQGWQRRRGILMVQDRCIFEWQNLIAEASRKGYAGEVELLWDSYKVIGEQLKQMWLESIEKRKSMPRPKGSKRAPKSLEQRRKISEAITAKWADPEYRNRVHTALIKYHGTVTGSEKKPRRKPTGETSTEKGVSMKKKPEQTTQLNMELKSFKQVTYKKRKNSAPSYKDPMSSAKFELLKKIKAERAEMESKKIEATMRAKLLIAEAERAAKALEVAALKSPLAKASLLETRKLIAEANLSLRSIESRRLMPQESVVESQNNTITAINQVNGFHNLSSTENSDAIKEYQTRYGIEVEEGSEAYQNHLPPYHPNRIELDRTDRTDLVSRKPSDSNIGSTKRRKWVCGRLVEVED</sequence>
<dbReference type="AlphaFoldDB" id="A0A2I0WY66"/>
<proteinExistence type="predicted"/>
<name>A0A2I0WY66_9ASPA</name>
<dbReference type="EMBL" id="KZ502327">
    <property type="protein sequence ID" value="PKU80600.1"/>
    <property type="molecule type" value="Genomic_DNA"/>
</dbReference>
<evidence type="ECO:0000256" key="1">
    <source>
        <dbReference type="SAM" id="MobiDB-lite"/>
    </source>
</evidence>
<evidence type="ECO:0000313" key="3">
    <source>
        <dbReference type="Proteomes" id="UP000233837"/>
    </source>
</evidence>
<evidence type="ECO:0000313" key="2">
    <source>
        <dbReference type="EMBL" id="PKU80600.1"/>
    </source>
</evidence>
<evidence type="ECO:0008006" key="4">
    <source>
        <dbReference type="Google" id="ProtNLM"/>
    </source>
</evidence>
<feature type="compositionally biased region" description="Basic residues" evidence="1">
    <location>
        <begin position="83"/>
        <end position="94"/>
    </location>
</feature>
<feature type="region of interest" description="Disordered" evidence="1">
    <location>
        <begin position="79"/>
        <end position="100"/>
    </location>
</feature>
<dbReference type="STRING" id="906689.A0A2I0WY66"/>
<organism evidence="2 3">
    <name type="scientific">Dendrobium catenatum</name>
    <dbReference type="NCBI Taxonomy" id="906689"/>
    <lineage>
        <taxon>Eukaryota</taxon>
        <taxon>Viridiplantae</taxon>
        <taxon>Streptophyta</taxon>
        <taxon>Embryophyta</taxon>
        <taxon>Tracheophyta</taxon>
        <taxon>Spermatophyta</taxon>
        <taxon>Magnoliopsida</taxon>
        <taxon>Liliopsida</taxon>
        <taxon>Asparagales</taxon>
        <taxon>Orchidaceae</taxon>
        <taxon>Epidendroideae</taxon>
        <taxon>Malaxideae</taxon>
        <taxon>Dendrobiinae</taxon>
        <taxon>Dendrobium</taxon>
    </lineage>
</organism>